<evidence type="ECO:0000313" key="1">
    <source>
        <dbReference type="EMBL" id="SVC58134.1"/>
    </source>
</evidence>
<organism evidence="1">
    <name type="scientific">marine metagenome</name>
    <dbReference type="NCBI Taxonomy" id="408172"/>
    <lineage>
        <taxon>unclassified sequences</taxon>
        <taxon>metagenomes</taxon>
        <taxon>ecological metagenomes</taxon>
    </lineage>
</organism>
<name>A0A382NAB0_9ZZZZ</name>
<accession>A0A382NAB0</accession>
<reference evidence="1" key="1">
    <citation type="submission" date="2018-05" db="EMBL/GenBank/DDBJ databases">
        <authorList>
            <person name="Lanie J.A."/>
            <person name="Ng W.-L."/>
            <person name="Kazmierczak K.M."/>
            <person name="Andrzejewski T.M."/>
            <person name="Davidsen T.M."/>
            <person name="Wayne K.J."/>
            <person name="Tettelin H."/>
            <person name="Glass J.I."/>
            <person name="Rusch D."/>
            <person name="Podicherti R."/>
            <person name="Tsui H.-C.T."/>
            <person name="Winkler M.E."/>
        </authorList>
    </citation>
    <scope>NUCLEOTIDE SEQUENCE</scope>
</reference>
<gene>
    <name evidence="1" type="ORF">METZ01_LOCUS310988</name>
</gene>
<proteinExistence type="predicted"/>
<dbReference type="PROSITE" id="PS51257">
    <property type="entry name" value="PROKAR_LIPOPROTEIN"/>
    <property type="match status" value="1"/>
</dbReference>
<feature type="non-terminal residue" evidence="1">
    <location>
        <position position="203"/>
    </location>
</feature>
<sequence length="203" mass="23321">MQNIMKMKQHIQLLIILLTLFLVGCTIRYPFNATQGRLTCLTMNDPESTLEEMQVSMEELKYQGYEGSTKQQFSALKEARYISKYMDGLPEDQIKREMAVSAIVFLAFSSDDWEVQDRSRNRIEILLDDGEAGSFFDFWPLFLEKAAVDGIADYVIGSLGYSEEHDGQPMTFGVKTSWRSNALEVLLDSFDDQHEELQYHTVS</sequence>
<dbReference type="EMBL" id="UINC01099113">
    <property type="protein sequence ID" value="SVC58134.1"/>
    <property type="molecule type" value="Genomic_DNA"/>
</dbReference>
<dbReference type="AlphaFoldDB" id="A0A382NAB0"/>
<protein>
    <submittedName>
        <fullName evidence="1">Uncharacterized protein</fullName>
    </submittedName>
</protein>